<dbReference type="InterPro" id="IPR057326">
    <property type="entry name" value="KR_dom"/>
</dbReference>
<gene>
    <name evidence="4" type="ORF">KIY12_06945</name>
</gene>
<comment type="caution">
    <text evidence="4">The sequence shown here is derived from an EMBL/GenBank/DDBJ whole genome shotgun (WGS) entry which is preliminary data.</text>
</comment>
<dbReference type="GO" id="GO:0016491">
    <property type="term" value="F:oxidoreductase activity"/>
    <property type="evidence" value="ECO:0007669"/>
    <property type="project" value="UniProtKB-KW"/>
</dbReference>
<accession>A0A8J8CDE1</accession>
<evidence type="ECO:0000259" key="3">
    <source>
        <dbReference type="SMART" id="SM00822"/>
    </source>
</evidence>
<dbReference type="PRINTS" id="PR00080">
    <property type="entry name" value="SDRFAMILY"/>
</dbReference>
<dbReference type="CDD" id="cd05233">
    <property type="entry name" value="SDR_c"/>
    <property type="match status" value="1"/>
</dbReference>
<feature type="domain" description="Ketoreductase" evidence="3">
    <location>
        <begin position="3"/>
        <end position="175"/>
    </location>
</feature>
<dbReference type="InterPro" id="IPR002347">
    <property type="entry name" value="SDR_fam"/>
</dbReference>
<dbReference type="Pfam" id="PF13561">
    <property type="entry name" value="adh_short_C2"/>
    <property type="match status" value="1"/>
</dbReference>
<organism evidence="4 5">
    <name type="scientific">Candidatus Sysuiplasma superficiale</name>
    <dbReference type="NCBI Taxonomy" id="2823368"/>
    <lineage>
        <taxon>Archaea</taxon>
        <taxon>Methanobacteriati</taxon>
        <taxon>Thermoplasmatota</taxon>
        <taxon>Thermoplasmata</taxon>
        <taxon>Candidatus Sysuiplasmatales</taxon>
        <taxon>Candidatus Sysuiplasmataceae</taxon>
        <taxon>Candidatus Sysuiplasma</taxon>
    </lineage>
</organism>
<dbReference type="EMBL" id="JAHEAC010000062">
    <property type="protein sequence ID" value="MBX8644439.1"/>
    <property type="molecule type" value="Genomic_DNA"/>
</dbReference>
<evidence type="ECO:0000313" key="5">
    <source>
        <dbReference type="Proteomes" id="UP000750197"/>
    </source>
</evidence>
<dbReference type="SMART" id="SM00822">
    <property type="entry name" value="PKS_KR"/>
    <property type="match status" value="1"/>
</dbReference>
<dbReference type="FunFam" id="3.40.50.720:FF:000084">
    <property type="entry name" value="Short-chain dehydrogenase reductase"/>
    <property type="match status" value="1"/>
</dbReference>
<dbReference type="Gene3D" id="3.40.50.720">
    <property type="entry name" value="NAD(P)-binding Rossmann-like Domain"/>
    <property type="match status" value="1"/>
</dbReference>
<name>A0A8J8CDE1_9ARCH</name>
<dbReference type="SUPFAM" id="SSF51735">
    <property type="entry name" value="NAD(P)-binding Rossmann-fold domains"/>
    <property type="match status" value="1"/>
</dbReference>
<evidence type="ECO:0000313" key="4">
    <source>
        <dbReference type="EMBL" id="MBX8644439.1"/>
    </source>
</evidence>
<dbReference type="Proteomes" id="UP000750197">
    <property type="component" value="Unassembled WGS sequence"/>
</dbReference>
<reference evidence="4" key="1">
    <citation type="submission" date="2021-05" db="EMBL/GenBank/DDBJ databases">
        <title>Genomic insights into ecological role and evolution of a novel Thermoplasmata order Candidatus Sysuiplasmatales.</title>
        <authorList>
            <person name="Yuan Y."/>
        </authorList>
    </citation>
    <scope>NUCLEOTIDE SEQUENCE</scope>
    <source>
        <strain evidence="4">TUT19-bin139</strain>
    </source>
</reference>
<dbReference type="AlphaFoldDB" id="A0A8J8CDE1"/>
<proteinExistence type="inferred from homology"/>
<comment type="similarity">
    <text evidence="1">Belongs to the short-chain dehydrogenases/reductases (SDR) family.</text>
</comment>
<dbReference type="InterPro" id="IPR036291">
    <property type="entry name" value="NAD(P)-bd_dom_sf"/>
</dbReference>
<evidence type="ECO:0000256" key="2">
    <source>
        <dbReference type="ARBA" id="ARBA00023002"/>
    </source>
</evidence>
<sequence>MKRFVLVTGSSGGLGSAIAIELAKNGWNVALHYNRGREGAERTAGDCGAVGAEARTYQADLSTSSGLDTILERIREEGLELGGIVNNSGTGGPGSALDITDETWDKVQNVNIRAPVLLTKRLVPLIRGEGAVVNISSAAGINASLSVIAYEASKAALIHVTRSMAVSFAPRIRVNSVAPGFVRTAISSRMLDDPRRLDAILKRTPAGRLGRPEDVAKAVRFLMSEDASFITGETLVVDGGITLV</sequence>
<keyword evidence="2" id="KW-0560">Oxidoreductase</keyword>
<dbReference type="PANTHER" id="PTHR43639">
    <property type="entry name" value="OXIDOREDUCTASE, SHORT-CHAIN DEHYDROGENASE/REDUCTASE FAMILY (AFU_ORTHOLOGUE AFUA_5G02870)"/>
    <property type="match status" value="1"/>
</dbReference>
<evidence type="ECO:0000256" key="1">
    <source>
        <dbReference type="ARBA" id="ARBA00006484"/>
    </source>
</evidence>
<protein>
    <submittedName>
        <fullName evidence="4">SDR family oxidoreductase</fullName>
    </submittedName>
</protein>
<dbReference type="PRINTS" id="PR00081">
    <property type="entry name" value="GDHRDH"/>
</dbReference>
<dbReference type="PANTHER" id="PTHR43639:SF1">
    <property type="entry name" value="SHORT-CHAIN DEHYDROGENASE_REDUCTASE FAMILY PROTEIN"/>
    <property type="match status" value="1"/>
</dbReference>